<proteinExistence type="predicted"/>
<comment type="caution">
    <text evidence="1">The sequence shown here is derived from an EMBL/GenBank/DDBJ whole genome shotgun (WGS) entry which is preliminary data.</text>
</comment>
<keyword evidence="2" id="KW-1185">Reference proteome</keyword>
<accession>A0ABN8MXI1</accession>
<protein>
    <submittedName>
        <fullName evidence="1">Uncharacterized protein</fullName>
    </submittedName>
</protein>
<dbReference type="Proteomes" id="UP001159405">
    <property type="component" value="Unassembled WGS sequence"/>
</dbReference>
<gene>
    <name evidence="1" type="ORF">PLOB_00039714</name>
</gene>
<evidence type="ECO:0000313" key="1">
    <source>
        <dbReference type="EMBL" id="CAH3038230.1"/>
    </source>
</evidence>
<reference evidence="1 2" key="1">
    <citation type="submission" date="2022-05" db="EMBL/GenBank/DDBJ databases">
        <authorList>
            <consortium name="Genoscope - CEA"/>
            <person name="William W."/>
        </authorList>
    </citation>
    <scope>NUCLEOTIDE SEQUENCE [LARGE SCALE GENOMIC DNA]</scope>
</reference>
<evidence type="ECO:0000313" key="2">
    <source>
        <dbReference type="Proteomes" id="UP001159405"/>
    </source>
</evidence>
<organism evidence="1 2">
    <name type="scientific">Porites lobata</name>
    <dbReference type="NCBI Taxonomy" id="104759"/>
    <lineage>
        <taxon>Eukaryota</taxon>
        <taxon>Metazoa</taxon>
        <taxon>Cnidaria</taxon>
        <taxon>Anthozoa</taxon>
        <taxon>Hexacorallia</taxon>
        <taxon>Scleractinia</taxon>
        <taxon>Fungiina</taxon>
        <taxon>Poritidae</taxon>
        <taxon>Porites</taxon>
    </lineage>
</organism>
<name>A0ABN8MXI1_9CNID</name>
<sequence>MAKDYPADTQGLLNDLRDDITKAFICEIPKGSGENEAKSCGKEPGTEQASKNMACPHAFPYPKKSLEGKNCELFKSGSDHSLSPGKTEELCSDLASLQLEPSAIRTLGKAIFESCAGCGHGCDSCASCGRWGNFLLFQLGLVILDIWELCDCNIACGSNLSYVSESGSGRCAGCGSWAAFYFTANQKYPCIFYSFQTYFCCQSRLRMHLVSHFKMKSAIIMILLAMVAVTQANKAAKFCGDVPGTKPVEFYKECPPEFPVRDGDKCLFATDRLHICCCKSPMRK</sequence>
<dbReference type="EMBL" id="CALNXK010000006">
    <property type="protein sequence ID" value="CAH3038230.1"/>
    <property type="molecule type" value="Genomic_DNA"/>
</dbReference>